<dbReference type="InterPro" id="IPR036640">
    <property type="entry name" value="ABC1_TM_sf"/>
</dbReference>
<dbReference type="PROSITE" id="PS50929">
    <property type="entry name" value="ABC_TM1F"/>
    <property type="match status" value="1"/>
</dbReference>
<evidence type="ECO:0000256" key="7">
    <source>
        <dbReference type="SAM" id="Phobius"/>
    </source>
</evidence>
<evidence type="ECO:0000256" key="6">
    <source>
        <dbReference type="ARBA" id="ARBA00023136"/>
    </source>
</evidence>
<dbReference type="GO" id="GO:0015421">
    <property type="term" value="F:ABC-type oligopeptide transporter activity"/>
    <property type="evidence" value="ECO:0007669"/>
    <property type="project" value="TreeGrafter"/>
</dbReference>
<evidence type="ECO:0000259" key="9">
    <source>
        <dbReference type="PROSITE" id="PS50929"/>
    </source>
</evidence>
<accession>A0A1C4H6Z8</accession>
<keyword evidence="4 10" id="KW-0067">ATP-binding</keyword>
<dbReference type="PROSITE" id="PS00211">
    <property type="entry name" value="ABC_TRANSPORTER_1"/>
    <property type="match status" value="1"/>
</dbReference>
<feature type="transmembrane region" description="Helical" evidence="7">
    <location>
        <begin position="217"/>
        <end position="237"/>
    </location>
</feature>
<protein>
    <submittedName>
        <fullName evidence="10">ATP-binding cassette, subfamily B</fullName>
    </submittedName>
</protein>
<dbReference type="EMBL" id="FMBL01000003">
    <property type="protein sequence ID" value="SCC80458.1"/>
    <property type="molecule type" value="Genomic_DNA"/>
</dbReference>
<dbReference type="InterPro" id="IPR011527">
    <property type="entry name" value="ABC1_TM_dom"/>
</dbReference>
<feature type="domain" description="ABC transmembrane type-1" evidence="9">
    <location>
        <begin position="75"/>
        <end position="364"/>
    </location>
</feature>
<keyword evidence="5 7" id="KW-1133">Transmembrane helix</keyword>
<feature type="domain" description="ABC transporter" evidence="8">
    <location>
        <begin position="398"/>
        <end position="668"/>
    </location>
</feature>
<dbReference type="InterPro" id="IPR017871">
    <property type="entry name" value="ABC_transporter-like_CS"/>
</dbReference>
<dbReference type="InterPro" id="IPR039421">
    <property type="entry name" value="Type_1_exporter"/>
</dbReference>
<dbReference type="PANTHER" id="PTHR43394">
    <property type="entry name" value="ATP-DEPENDENT PERMEASE MDL1, MITOCHONDRIAL"/>
    <property type="match status" value="1"/>
</dbReference>
<comment type="subcellular location">
    <subcellularLocation>
        <location evidence="1">Cell membrane</location>
        <topology evidence="1">Multi-pass membrane protein</topology>
    </subcellularLocation>
</comment>
<evidence type="ECO:0000259" key="8">
    <source>
        <dbReference type="PROSITE" id="PS50893"/>
    </source>
</evidence>
<dbReference type="InterPro" id="IPR027417">
    <property type="entry name" value="P-loop_NTPase"/>
</dbReference>
<dbReference type="Gene3D" id="3.40.50.300">
    <property type="entry name" value="P-loop containing nucleotide triphosphate hydrolases"/>
    <property type="match status" value="1"/>
</dbReference>
<dbReference type="GO" id="GO:0016887">
    <property type="term" value="F:ATP hydrolysis activity"/>
    <property type="evidence" value="ECO:0007669"/>
    <property type="project" value="InterPro"/>
</dbReference>
<keyword evidence="6 7" id="KW-0472">Membrane</keyword>
<keyword evidence="3" id="KW-0547">Nucleotide-binding</keyword>
<dbReference type="AlphaFoldDB" id="A0A1C4H6Z8"/>
<dbReference type="SUPFAM" id="SSF90123">
    <property type="entry name" value="ABC transporter transmembrane region"/>
    <property type="match status" value="1"/>
</dbReference>
<evidence type="ECO:0000256" key="1">
    <source>
        <dbReference type="ARBA" id="ARBA00004651"/>
    </source>
</evidence>
<evidence type="ECO:0000256" key="3">
    <source>
        <dbReference type="ARBA" id="ARBA00022741"/>
    </source>
</evidence>
<evidence type="ECO:0000256" key="2">
    <source>
        <dbReference type="ARBA" id="ARBA00022692"/>
    </source>
</evidence>
<sequence>MQAFAIRNLLLRVVFYFRCRHHAVVYIQIIKYYENHRLLLALGIDGSEIMKKENGKRFMLRISKYLSKTEIGQMLLSLAFIAGQVFFDLRLPDYMSKVTELVETPGSKMADIWKEGGKMLLVSLGSVICAVAVGYFMARVGASFSQRLRSLEFRKVESFGPAEMSRFSTASLITRSTNDVTQIQMFITMGVLLIFRAPIMAVWAICKIAGKGFEWTMATAVATVVMLLFVIIIMILVMPKFRSMQRLTDNINAVARENLTGLRVVRAYNAEAYQENKFAKVNDDLTNTQLFTTRAMAAMNPVMSSVMNGLGLSIYWIGAYLIKDAALPADRLTNFSNMVVFSSYAMQVIMAFLLLSMVFVLWPRADVSAQRVMEVLNTEPSVTTGSLTEGKPGEEGTVEFRNVGFTYPGTREEMLKNISFTARKGQTVAFIGSTGSGKSTLVNLVPRFYDATEGEILVDGVNVKDYDIKVLRDKIGYVPQQSVMFKGTVASNVSYGDRPGDAEEVEVADTSTAKGRKLELALIAGEDERGELSKEQMADVRAASDVAQADEFVQRMDGEYDAPIAQSGSNVSGGQKQRLSIARAVYRHPEIMVFDDSFSALDFKTDRAVRDALKKNASDATKLIVAQRVGTIMDADTIVVLDDGKVVGEGTHKELLESCPVYREIAESQMSPDELAG</sequence>
<dbReference type="InterPro" id="IPR003439">
    <property type="entry name" value="ABC_transporter-like_ATP-bd"/>
</dbReference>
<dbReference type="InterPro" id="IPR003593">
    <property type="entry name" value="AAA+_ATPase"/>
</dbReference>
<dbReference type="Proteomes" id="UP000242610">
    <property type="component" value="Unassembled WGS sequence"/>
</dbReference>
<feature type="transmembrane region" description="Helical" evidence="7">
    <location>
        <begin position="185"/>
        <end position="205"/>
    </location>
</feature>
<feature type="transmembrane region" description="Helical" evidence="7">
    <location>
        <begin position="119"/>
        <end position="138"/>
    </location>
</feature>
<keyword evidence="11" id="KW-1185">Reference proteome</keyword>
<evidence type="ECO:0000256" key="4">
    <source>
        <dbReference type="ARBA" id="ARBA00022840"/>
    </source>
</evidence>
<dbReference type="STRING" id="1505727.GA0061077_1208"/>
<dbReference type="GO" id="GO:0005524">
    <property type="term" value="F:ATP binding"/>
    <property type="evidence" value="ECO:0007669"/>
    <property type="project" value="UniProtKB-KW"/>
</dbReference>
<organism evidence="10 11">
    <name type="scientific">Bifidobacterium commune</name>
    <dbReference type="NCBI Taxonomy" id="1505727"/>
    <lineage>
        <taxon>Bacteria</taxon>
        <taxon>Bacillati</taxon>
        <taxon>Actinomycetota</taxon>
        <taxon>Actinomycetes</taxon>
        <taxon>Bifidobacteriales</taxon>
        <taxon>Bifidobacteriaceae</taxon>
        <taxon>Bifidobacterium</taxon>
    </lineage>
</organism>
<proteinExistence type="predicted"/>
<dbReference type="Pfam" id="PF00005">
    <property type="entry name" value="ABC_tran"/>
    <property type="match status" value="1"/>
</dbReference>
<dbReference type="SUPFAM" id="SSF52540">
    <property type="entry name" value="P-loop containing nucleoside triphosphate hydrolases"/>
    <property type="match status" value="1"/>
</dbReference>
<dbReference type="GO" id="GO:0005886">
    <property type="term" value="C:plasma membrane"/>
    <property type="evidence" value="ECO:0007669"/>
    <property type="project" value="UniProtKB-SubCell"/>
</dbReference>
<feature type="transmembrane region" description="Helical" evidence="7">
    <location>
        <begin position="65"/>
        <end position="87"/>
    </location>
</feature>
<dbReference type="Gene3D" id="1.20.1560.10">
    <property type="entry name" value="ABC transporter type 1, transmembrane domain"/>
    <property type="match status" value="1"/>
</dbReference>
<dbReference type="PROSITE" id="PS50893">
    <property type="entry name" value="ABC_TRANSPORTER_2"/>
    <property type="match status" value="1"/>
</dbReference>
<dbReference type="PANTHER" id="PTHR43394:SF1">
    <property type="entry name" value="ATP-BINDING CASSETTE SUB-FAMILY B MEMBER 10, MITOCHONDRIAL"/>
    <property type="match status" value="1"/>
</dbReference>
<evidence type="ECO:0000313" key="11">
    <source>
        <dbReference type="Proteomes" id="UP000242610"/>
    </source>
</evidence>
<evidence type="ECO:0000256" key="5">
    <source>
        <dbReference type="ARBA" id="ARBA00022989"/>
    </source>
</evidence>
<gene>
    <name evidence="10" type="ORF">GA0061077_1208</name>
</gene>
<dbReference type="Pfam" id="PF00664">
    <property type="entry name" value="ABC_membrane"/>
    <property type="match status" value="1"/>
</dbReference>
<reference evidence="11" key="1">
    <citation type="submission" date="2016-08" db="EMBL/GenBank/DDBJ databases">
        <authorList>
            <person name="Varghese N."/>
            <person name="Submissions Spin"/>
        </authorList>
    </citation>
    <scope>NUCLEOTIDE SEQUENCE [LARGE SCALE GENOMIC DNA]</scope>
    <source>
        <strain evidence="11">R-52791</strain>
    </source>
</reference>
<evidence type="ECO:0000313" key="10">
    <source>
        <dbReference type="EMBL" id="SCC80458.1"/>
    </source>
</evidence>
<feature type="transmembrane region" description="Helical" evidence="7">
    <location>
        <begin position="342"/>
        <end position="362"/>
    </location>
</feature>
<feature type="transmembrane region" description="Helical" evidence="7">
    <location>
        <begin position="302"/>
        <end position="322"/>
    </location>
</feature>
<dbReference type="CDD" id="cd18548">
    <property type="entry name" value="ABC_6TM_Tm287_like"/>
    <property type="match status" value="1"/>
</dbReference>
<keyword evidence="2 7" id="KW-0812">Transmembrane</keyword>
<name>A0A1C4H6Z8_9BIFI</name>
<dbReference type="SMART" id="SM00382">
    <property type="entry name" value="AAA"/>
    <property type="match status" value="1"/>
</dbReference>